<dbReference type="RefSeq" id="WP_338194058.1">
    <property type="nucleotide sequence ID" value="NZ_AP027268.1"/>
</dbReference>
<feature type="transmembrane region" description="Helical" evidence="1">
    <location>
        <begin position="20"/>
        <end position="41"/>
    </location>
</feature>
<dbReference type="Pfam" id="PF09822">
    <property type="entry name" value="ABC_transp_aux"/>
    <property type="match status" value="1"/>
</dbReference>
<keyword evidence="1" id="KW-0812">Transmembrane</keyword>
<organism evidence="3 4">
    <name type="scientific">Flagellimonas marinaquae</name>
    <dbReference type="NCBI Taxonomy" id="254955"/>
    <lineage>
        <taxon>Bacteria</taxon>
        <taxon>Pseudomonadati</taxon>
        <taxon>Bacteroidota</taxon>
        <taxon>Flavobacteriia</taxon>
        <taxon>Flavobacteriales</taxon>
        <taxon>Flavobacteriaceae</taxon>
        <taxon>Flagellimonas</taxon>
    </lineage>
</organism>
<feature type="transmembrane region" description="Helical" evidence="1">
    <location>
        <begin position="114"/>
        <end position="134"/>
    </location>
</feature>
<keyword evidence="4" id="KW-1185">Reference proteome</keyword>
<evidence type="ECO:0000256" key="1">
    <source>
        <dbReference type="SAM" id="Phobius"/>
    </source>
</evidence>
<dbReference type="GO" id="GO:0140359">
    <property type="term" value="F:ABC-type transporter activity"/>
    <property type="evidence" value="ECO:0007669"/>
    <property type="project" value="InterPro"/>
</dbReference>
<accession>A0AA48I0H9</accession>
<evidence type="ECO:0000313" key="4">
    <source>
        <dbReference type="Proteomes" id="UP001330184"/>
    </source>
</evidence>
<dbReference type="AlphaFoldDB" id="A0AA48I0H9"/>
<feature type="transmembrane region" description="Helical" evidence="1">
    <location>
        <begin position="730"/>
        <end position="750"/>
    </location>
</feature>
<protein>
    <recommendedName>
        <fullName evidence="2">ABC-type uncharacterized transport system domain-containing protein</fullName>
    </recommendedName>
</protein>
<dbReference type="Proteomes" id="UP001330184">
    <property type="component" value="Chromosome"/>
</dbReference>
<gene>
    <name evidence="3" type="ORF">MACH07_23280</name>
</gene>
<keyword evidence="1" id="KW-0472">Membrane</keyword>
<reference evidence="3 4" key="1">
    <citation type="submission" date="2023-01" db="EMBL/GenBank/DDBJ databases">
        <title>Complete genome sequence of Muricauda aquimarina strain IFOP_LL357.</title>
        <authorList>
            <person name="Gajardo G."/>
            <person name="Ueki S."/>
            <person name="Maruyama F."/>
        </authorList>
    </citation>
    <scope>NUCLEOTIDE SEQUENCE [LARGE SCALE GENOMIC DNA]</scope>
    <source>
        <strain evidence="3 4">IFOP_LL357</strain>
    </source>
</reference>
<dbReference type="GO" id="GO:0005886">
    <property type="term" value="C:plasma membrane"/>
    <property type="evidence" value="ECO:0007669"/>
    <property type="project" value="UniProtKB-SubCell"/>
</dbReference>
<evidence type="ECO:0000259" key="2">
    <source>
        <dbReference type="Pfam" id="PF09822"/>
    </source>
</evidence>
<feature type="transmembrane region" description="Helical" evidence="1">
    <location>
        <begin position="259"/>
        <end position="281"/>
    </location>
</feature>
<dbReference type="Pfam" id="PF12679">
    <property type="entry name" value="ABC2_membrane_2"/>
    <property type="match status" value="1"/>
</dbReference>
<feature type="transmembrane region" description="Helical" evidence="1">
    <location>
        <begin position="146"/>
        <end position="167"/>
    </location>
</feature>
<dbReference type="InterPro" id="IPR019196">
    <property type="entry name" value="ABC_transp_unknown"/>
</dbReference>
<feature type="domain" description="ABC-type uncharacterised transport system" evidence="2">
    <location>
        <begin position="448"/>
        <end position="678"/>
    </location>
</feature>
<proteinExistence type="predicted"/>
<name>A0AA48I0H9_9FLAO</name>
<keyword evidence="1" id="KW-1133">Transmembrane helix</keyword>
<evidence type="ECO:0000313" key="3">
    <source>
        <dbReference type="EMBL" id="BDW93496.1"/>
    </source>
</evidence>
<dbReference type="EMBL" id="AP027268">
    <property type="protein sequence ID" value="BDW93496.1"/>
    <property type="molecule type" value="Genomic_DNA"/>
</dbReference>
<feature type="transmembrane region" description="Helical" evidence="1">
    <location>
        <begin position="228"/>
        <end position="247"/>
    </location>
</feature>
<sequence length="754" mass="84870">MKKIFRIARLELSIMFYSPVAWLVLVIFIAQTGIIFADLLYSQETNQQLGRPLSVLSKVLFAGEHGILAKIQENLYLYIPLLTMGLFSRETSSGSIKLLQSSPVTVPQMVLGKFLSIAIYGLLLSLVLLSFVLVGNHAIENLDIPFVLGGILGIYLLICTYASIGLFMSSLTSYQVVSAISTLAVLAFLSFIGNIGQSHDFVRDITYWLSISGRTDNLVNGLISSKDIVYFLMVMGMFLILTVLKLQDERKSKKRSLRIARYVLAILIPVTIGYVSSLPSINGYYDTTRFKDRTLTEYSQKIIDRLKAPLKITSYVNIVHYSASKGAPKNRIKDLNHFEKYRRFKPDLEMEYITYYDTLVRYNDTTTTLLEKAKKAASAHKFDFDDLLTPEEIKQKIDLIPENNRLVRFIQYKDKTTPLRMFDDIWAYPNESEITAALKRIIDKPSYIGFVQGRNERSIHKMEDGGYEIIINGTNTRGSLINQGFQPIDILLEENKKIPDSLDALVLADPKQVYTVDEEKILLDYVDQGGNLLIAAEPGTNDNLDGILSKLGISFQHGTLLQESEDYSLDLIQGVFTPEAQNHGFKFYSEAIVSFPTAMGIQIADSSDFRATPIMTTNEEVAWNRTGPFDLETQRIFFDPQVDKRAAMPLAVTLERKVGKKNQKIMVVGDADFLSNAEMARNNLNTVNSSFAMRIFRWLNDGKYPVNTSRPRAIDTVIKVSRSEIVALKVGYALVLPLIVGAIGAGLLMIRKRK</sequence>